<dbReference type="GO" id="GO:0000976">
    <property type="term" value="F:transcription cis-regulatory region binding"/>
    <property type="evidence" value="ECO:0007669"/>
    <property type="project" value="TreeGrafter"/>
</dbReference>
<comment type="caution">
    <text evidence="8">The sequence shown here is derived from an EMBL/GenBank/DDBJ whole genome shotgun (WGS) entry which is preliminary data.</text>
</comment>
<dbReference type="PANTHER" id="PTHR30055:SF238">
    <property type="entry name" value="MYCOFACTOCIN BIOSYNTHESIS TRANSCRIPTIONAL REGULATOR MFTR-RELATED"/>
    <property type="match status" value="1"/>
</dbReference>
<feature type="domain" description="HTH tetR-type" evidence="7">
    <location>
        <begin position="76"/>
        <end position="136"/>
    </location>
</feature>
<evidence type="ECO:0000256" key="4">
    <source>
        <dbReference type="ARBA" id="ARBA00023163"/>
    </source>
</evidence>
<dbReference type="Proteomes" id="UP000235916">
    <property type="component" value="Unassembled WGS sequence"/>
</dbReference>
<feature type="region of interest" description="Disordered" evidence="6">
    <location>
        <begin position="44"/>
        <end position="71"/>
    </location>
</feature>
<gene>
    <name evidence="8" type="ORF">C1O66_20330</name>
</gene>
<feature type="DNA-binding region" description="H-T-H motif" evidence="5">
    <location>
        <begin position="99"/>
        <end position="118"/>
    </location>
</feature>
<evidence type="ECO:0000256" key="2">
    <source>
        <dbReference type="ARBA" id="ARBA00023015"/>
    </source>
</evidence>
<keyword evidence="1" id="KW-0678">Repressor</keyword>
<dbReference type="PROSITE" id="PS50977">
    <property type="entry name" value="HTH_TETR_2"/>
    <property type="match status" value="1"/>
</dbReference>
<dbReference type="InterPro" id="IPR050109">
    <property type="entry name" value="HTH-type_TetR-like_transc_reg"/>
</dbReference>
<dbReference type="InterPro" id="IPR001647">
    <property type="entry name" value="HTH_TetR"/>
</dbReference>
<evidence type="ECO:0000313" key="8">
    <source>
        <dbReference type="EMBL" id="PND36081.1"/>
    </source>
</evidence>
<dbReference type="SUPFAM" id="SSF46689">
    <property type="entry name" value="Homeodomain-like"/>
    <property type="match status" value="1"/>
</dbReference>
<dbReference type="Gene3D" id="1.10.357.10">
    <property type="entry name" value="Tetracycline Repressor, domain 2"/>
    <property type="match status" value="1"/>
</dbReference>
<dbReference type="InterPro" id="IPR013570">
    <property type="entry name" value="Tscrpt_reg_YsiA_C"/>
</dbReference>
<dbReference type="AlphaFoldDB" id="A0A2N8KRJ8"/>
<keyword evidence="9" id="KW-1185">Reference proteome</keyword>
<dbReference type="Pfam" id="PF00440">
    <property type="entry name" value="TetR_N"/>
    <property type="match status" value="1"/>
</dbReference>
<dbReference type="SUPFAM" id="SSF48498">
    <property type="entry name" value="Tetracyclin repressor-like, C-terminal domain"/>
    <property type="match status" value="1"/>
</dbReference>
<dbReference type="InterPro" id="IPR036271">
    <property type="entry name" value="Tet_transcr_reg_TetR-rel_C_sf"/>
</dbReference>
<protein>
    <submittedName>
        <fullName evidence="8">TetR family transcriptional regulator</fullName>
    </submittedName>
</protein>
<name>A0A2N8KRJ8_9BURK</name>
<dbReference type="PANTHER" id="PTHR30055">
    <property type="entry name" value="HTH-TYPE TRANSCRIPTIONAL REGULATOR RUTR"/>
    <property type="match status" value="1"/>
</dbReference>
<accession>A0A2N8KRJ8</accession>
<proteinExistence type="predicted"/>
<sequence length="288" mass="32318">MSSTQILYPSVPAFSQAHRGAKNRPEHEGWQARLEFHSIIAQNRDVSPPKPSPSPAVRTAAAKAPVRRAPAGAKAEQRVRDILRVGREVFAERGFERATTTEIAERLGVSEATVFTYFRGKRELCMRVIADWYDEIIGEIEAGLPREASVREQLEFMVHTHLRLFLIQGTGLCALVLSEGRRSGDDKLGDGFVELQRRYTAPLMDLLARGQASGELRADIPLRLLRSLVFGPMEHMLWEVILTGRQIDTDRSARDLVALLWPALQAPEQELQRLRVLRQQLEAALALG</sequence>
<evidence type="ECO:0000256" key="6">
    <source>
        <dbReference type="SAM" id="MobiDB-lite"/>
    </source>
</evidence>
<dbReference type="Gene3D" id="1.10.10.60">
    <property type="entry name" value="Homeodomain-like"/>
    <property type="match status" value="1"/>
</dbReference>
<dbReference type="InterPro" id="IPR023772">
    <property type="entry name" value="DNA-bd_HTH_TetR-type_CS"/>
</dbReference>
<dbReference type="EMBL" id="POSP01000004">
    <property type="protein sequence ID" value="PND36081.1"/>
    <property type="molecule type" value="Genomic_DNA"/>
</dbReference>
<keyword evidence="3 5" id="KW-0238">DNA-binding</keyword>
<evidence type="ECO:0000256" key="5">
    <source>
        <dbReference type="PROSITE-ProRule" id="PRU00335"/>
    </source>
</evidence>
<dbReference type="Pfam" id="PF08359">
    <property type="entry name" value="TetR_C_4"/>
    <property type="match status" value="1"/>
</dbReference>
<dbReference type="PRINTS" id="PR00455">
    <property type="entry name" value="HTHTETR"/>
</dbReference>
<dbReference type="PROSITE" id="PS01081">
    <property type="entry name" value="HTH_TETR_1"/>
    <property type="match status" value="1"/>
</dbReference>
<evidence type="ECO:0000259" key="7">
    <source>
        <dbReference type="PROSITE" id="PS50977"/>
    </source>
</evidence>
<keyword evidence="4" id="KW-0804">Transcription</keyword>
<reference evidence="8 9" key="1">
    <citation type="submission" date="2018-01" db="EMBL/GenBank/DDBJ databases">
        <title>Draft genome sequence of Paucibacter aquatile CR182 isolated from freshwater of the Nakdong River.</title>
        <authorList>
            <person name="Choi A."/>
            <person name="Chung E.J."/>
        </authorList>
    </citation>
    <scope>NUCLEOTIDE SEQUENCE [LARGE SCALE GENOMIC DNA]</scope>
    <source>
        <strain evidence="8 9">CR182</strain>
    </source>
</reference>
<evidence type="ECO:0000256" key="3">
    <source>
        <dbReference type="ARBA" id="ARBA00023125"/>
    </source>
</evidence>
<dbReference type="GO" id="GO:0003700">
    <property type="term" value="F:DNA-binding transcription factor activity"/>
    <property type="evidence" value="ECO:0007669"/>
    <property type="project" value="TreeGrafter"/>
</dbReference>
<evidence type="ECO:0000313" key="9">
    <source>
        <dbReference type="Proteomes" id="UP000235916"/>
    </source>
</evidence>
<dbReference type="InterPro" id="IPR009057">
    <property type="entry name" value="Homeodomain-like_sf"/>
</dbReference>
<keyword evidence="2" id="KW-0805">Transcription regulation</keyword>
<organism evidence="8 9">
    <name type="scientific">Kinneretia aquatilis</name>
    <dbReference type="NCBI Taxonomy" id="2070761"/>
    <lineage>
        <taxon>Bacteria</taxon>
        <taxon>Pseudomonadati</taxon>
        <taxon>Pseudomonadota</taxon>
        <taxon>Betaproteobacteria</taxon>
        <taxon>Burkholderiales</taxon>
        <taxon>Sphaerotilaceae</taxon>
        <taxon>Roseateles</taxon>
    </lineage>
</organism>
<feature type="compositionally biased region" description="Low complexity" evidence="6">
    <location>
        <begin position="55"/>
        <end position="71"/>
    </location>
</feature>
<evidence type="ECO:0000256" key="1">
    <source>
        <dbReference type="ARBA" id="ARBA00022491"/>
    </source>
</evidence>
<dbReference type="OrthoDB" id="3210235at2"/>